<comment type="caution">
    <text evidence="1">The sequence shown here is derived from an EMBL/GenBank/DDBJ whole genome shotgun (WGS) entry which is preliminary data.</text>
</comment>
<evidence type="ECO:0000313" key="1">
    <source>
        <dbReference type="EMBL" id="CAE8617603.1"/>
    </source>
</evidence>
<organism evidence="1 2">
    <name type="scientific">Polarella glacialis</name>
    <name type="common">Dinoflagellate</name>
    <dbReference type="NCBI Taxonomy" id="89957"/>
    <lineage>
        <taxon>Eukaryota</taxon>
        <taxon>Sar</taxon>
        <taxon>Alveolata</taxon>
        <taxon>Dinophyceae</taxon>
        <taxon>Suessiales</taxon>
        <taxon>Suessiaceae</taxon>
        <taxon>Polarella</taxon>
    </lineage>
</organism>
<name>A0A813FTB3_POLGL</name>
<evidence type="ECO:0000313" key="2">
    <source>
        <dbReference type="Proteomes" id="UP000654075"/>
    </source>
</evidence>
<dbReference type="EMBL" id="CAJNNV010026225">
    <property type="protein sequence ID" value="CAE8617603.1"/>
    <property type="molecule type" value="Genomic_DNA"/>
</dbReference>
<gene>
    <name evidence="1" type="ORF">PGLA1383_LOCUS35264</name>
</gene>
<dbReference type="AlphaFoldDB" id="A0A813FTB3"/>
<sequence>MVYANSSMWADQVPIDNDLKQDLAGAEQKIVEFSANTFEEDDDDKSTRQKASTPRFWALVWVHEKCHKPENVELRTNLVQLVQKASGGAVCIKKAQKFQEWLLTNTLPYVLLTDWREAKPCLERIEEQGLQLPARVVIVAESPAIHTRASVYFKAHHSNMTGNVHVTSSLGAHAKFVADCLSSIHQLSATKAMNALSPAALEEDYEEDEEDYYDEEYEAEGWTTGSEFSEPLKPLKGAAQELGAAQGREAWEPTEPAAPVKQLPFMAVIAAMLKDPTSALAVAELLESCQPQYYDD</sequence>
<dbReference type="Proteomes" id="UP000654075">
    <property type="component" value="Unassembled WGS sequence"/>
</dbReference>
<protein>
    <submittedName>
        <fullName evidence="1">Uncharacterized protein</fullName>
    </submittedName>
</protein>
<reference evidence="1" key="1">
    <citation type="submission" date="2021-02" db="EMBL/GenBank/DDBJ databases">
        <authorList>
            <person name="Dougan E. K."/>
            <person name="Rhodes N."/>
            <person name="Thang M."/>
            <person name="Chan C."/>
        </authorList>
    </citation>
    <scope>NUCLEOTIDE SEQUENCE</scope>
</reference>
<accession>A0A813FTB3</accession>
<keyword evidence="2" id="KW-1185">Reference proteome</keyword>
<proteinExistence type="predicted"/>